<feature type="domain" description="Amidohydrolase 3" evidence="1">
    <location>
        <begin position="52"/>
        <end position="529"/>
    </location>
</feature>
<dbReference type="PANTHER" id="PTHR22642:SF2">
    <property type="entry name" value="PROTEIN LONG AFTER FAR-RED 3"/>
    <property type="match status" value="1"/>
</dbReference>
<dbReference type="Gene3D" id="3.20.20.140">
    <property type="entry name" value="Metal-dependent hydrolases"/>
    <property type="match status" value="1"/>
</dbReference>
<dbReference type="OrthoDB" id="9767366at2"/>
<gene>
    <name evidence="2" type="ORF">SAMN04488025_106101</name>
</gene>
<dbReference type="InterPro" id="IPR033932">
    <property type="entry name" value="YtcJ-like"/>
</dbReference>
<evidence type="ECO:0000259" key="1">
    <source>
        <dbReference type="Pfam" id="PF07969"/>
    </source>
</evidence>
<dbReference type="SUPFAM" id="SSF51338">
    <property type="entry name" value="Composite domain of metallo-dependent hydrolases"/>
    <property type="match status" value="1"/>
</dbReference>
<dbReference type="STRING" id="201973.SAMN04488025_106101"/>
<dbReference type="GO" id="GO:0016810">
    <property type="term" value="F:hydrolase activity, acting on carbon-nitrogen (but not peptide) bonds"/>
    <property type="evidence" value="ECO:0007669"/>
    <property type="project" value="InterPro"/>
</dbReference>
<evidence type="ECO:0000313" key="3">
    <source>
        <dbReference type="Proteomes" id="UP000198661"/>
    </source>
</evidence>
<evidence type="ECO:0000313" key="2">
    <source>
        <dbReference type="EMBL" id="SFF84154.1"/>
    </source>
</evidence>
<dbReference type="InterPro" id="IPR032466">
    <property type="entry name" value="Metal_Hydrolase"/>
</dbReference>
<reference evidence="3" key="1">
    <citation type="submission" date="2016-10" db="EMBL/GenBank/DDBJ databases">
        <authorList>
            <person name="Varghese N."/>
            <person name="Submissions S."/>
        </authorList>
    </citation>
    <scope>NUCLEOTIDE SEQUENCE [LARGE SCALE GENOMIC DNA]</scope>
    <source>
        <strain evidence="3">DSM 44945</strain>
    </source>
</reference>
<dbReference type="RefSeq" id="WP_092036553.1">
    <property type="nucleotide sequence ID" value="NZ_FOOK01000006.1"/>
</dbReference>
<dbReference type="Pfam" id="PF07969">
    <property type="entry name" value="Amidohydro_3"/>
    <property type="match status" value="1"/>
</dbReference>
<protein>
    <recommendedName>
        <fullName evidence="1">Amidohydrolase 3 domain-containing protein</fullName>
    </recommendedName>
</protein>
<dbReference type="InterPro" id="IPR011059">
    <property type="entry name" value="Metal-dep_hydrolase_composite"/>
</dbReference>
<proteinExistence type="predicted"/>
<dbReference type="PANTHER" id="PTHR22642">
    <property type="entry name" value="IMIDAZOLONEPROPIONASE"/>
    <property type="match status" value="1"/>
</dbReference>
<dbReference type="CDD" id="cd01300">
    <property type="entry name" value="YtcJ_like"/>
    <property type="match status" value="1"/>
</dbReference>
<dbReference type="EMBL" id="FOOK01000006">
    <property type="protein sequence ID" value="SFF84154.1"/>
    <property type="molecule type" value="Genomic_DNA"/>
</dbReference>
<dbReference type="SUPFAM" id="SSF51556">
    <property type="entry name" value="Metallo-dependent hydrolases"/>
    <property type="match status" value="1"/>
</dbReference>
<keyword evidence="3" id="KW-1185">Reference proteome</keyword>
<organism evidence="2 3">
    <name type="scientific">Planifilum fulgidum</name>
    <dbReference type="NCBI Taxonomy" id="201973"/>
    <lineage>
        <taxon>Bacteria</taxon>
        <taxon>Bacillati</taxon>
        <taxon>Bacillota</taxon>
        <taxon>Bacilli</taxon>
        <taxon>Bacillales</taxon>
        <taxon>Thermoactinomycetaceae</taxon>
        <taxon>Planifilum</taxon>
    </lineage>
</organism>
<dbReference type="Proteomes" id="UP000198661">
    <property type="component" value="Unassembled WGS sequence"/>
</dbReference>
<dbReference type="InterPro" id="IPR013108">
    <property type="entry name" value="Amidohydro_3"/>
</dbReference>
<dbReference type="Gene3D" id="2.30.40.10">
    <property type="entry name" value="Urease, subunit C, domain 1"/>
    <property type="match status" value="1"/>
</dbReference>
<sequence length="533" mass="58923">MERVLLTGGRIFTLDAERPEAEALYVEKGRIVAAGDREEVELQHGRAGVRRIDLQGGFAVPGLVDSHLHLAMFGRKFLLIDFSRARSKEEMLRLLRERVAKTPPGKWILGSNWDENRFRERMIPTREELDEIAPRHPVLLTRVCHHVHLANSAAFRAAKVAEDAPDPPRGAYGRDASGKLNGLIYEEASRPFFDAQPRPAFAQLKEMIRQAARYALSLGLTGAHIDDLREVGSLSDTLRIYRELAAEGIPFRTHHLIYHPHLGEAEELGLWAGDGDEWVTVGGVKIFADGSLGGRTALLSRPYRDDPGRTGMAVHSREEMMELAAGARRLGYPVAVHAIGDLAAERVIRVLETLPAGKGRLPDRLIHASVLRRDLIERLKRLPVVLDVQPRFVAGDFPWVMDRLGPELSPCAYAFKTMLREGLVCAGGSDAPIEPMNPLLGIHAAVTRRPPGGEGPPEGYFPGERLTPREALTLFTKGSAFAAGEERERGTLSIGKWADVTVFDRNPLETDPEDLLKARVVLTLVNGRIGYEG</sequence>
<dbReference type="Gene3D" id="3.10.310.70">
    <property type="match status" value="1"/>
</dbReference>
<dbReference type="AlphaFoldDB" id="A0A1I2LYA4"/>
<accession>A0A1I2LYA4</accession>
<name>A0A1I2LYA4_9BACL</name>